<keyword evidence="2" id="KW-1185">Reference proteome</keyword>
<dbReference type="Proteomes" id="UP000186373">
    <property type="component" value="Unassembled WGS sequence"/>
</dbReference>
<organism evidence="1 2">
    <name type="scientific">Chryseobacterium shigense</name>
    <dbReference type="NCBI Taxonomy" id="297244"/>
    <lineage>
        <taxon>Bacteria</taxon>
        <taxon>Pseudomonadati</taxon>
        <taxon>Bacteroidota</taxon>
        <taxon>Flavobacteriia</taxon>
        <taxon>Flavobacteriales</taxon>
        <taxon>Weeksellaceae</taxon>
        <taxon>Chryseobacterium group</taxon>
        <taxon>Chryseobacterium</taxon>
    </lineage>
</organism>
<dbReference type="EMBL" id="FTNY01000003">
    <property type="protein sequence ID" value="SIS35954.1"/>
    <property type="molecule type" value="Genomic_DNA"/>
</dbReference>
<gene>
    <name evidence="1" type="ORF">SAMN05421639_103585</name>
</gene>
<accession>A0A1N7IFR8</accession>
<evidence type="ECO:0000313" key="2">
    <source>
        <dbReference type="Proteomes" id="UP000186373"/>
    </source>
</evidence>
<protein>
    <submittedName>
        <fullName evidence="1">Uncharacterized protein</fullName>
    </submittedName>
</protein>
<proteinExistence type="predicted"/>
<reference evidence="2" key="1">
    <citation type="submission" date="2017-01" db="EMBL/GenBank/DDBJ databases">
        <authorList>
            <person name="Varghese N."/>
            <person name="Submissions S."/>
        </authorList>
    </citation>
    <scope>NUCLEOTIDE SEQUENCE [LARGE SCALE GENOMIC DNA]</scope>
    <source>
        <strain evidence="2">DSM 17126</strain>
    </source>
</reference>
<sequence length="169" mass="19361">MSYIITTLYDGNQKLPYFVSKTSECDALIQNGAFFMELDAAATMESIGRKGGINPDAICSISSNRRFALVYKDEIVAQGSRYNKAYQKTLMDLRRVSYNAEKVGEYLETIINRRRIVSVEDASLLNTPTQRKTHAGFSFQKINHKILFAVNQRVIRMFRLFSKSHARFL</sequence>
<name>A0A1N7IFR8_9FLAO</name>
<dbReference type="AlphaFoldDB" id="A0A1N7IFR8"/>
<evidence type="ECO:0000313" key="1">
    <source>
        <dbReference type="EMBL" id="SIS35954.1"/>
    </source>
</evidence>